<name>A0A8K0GW72_9ROSA</name>
<organism evidence="2 3">
    <name type="scientific">Rhamnella rubrinervis</name>
    <dbReference type="NCBI Taxonomy" id="2594499"/>
    <lineage>
        <taxon>Eukaryota</taxon>
        <taxon>Viridiplantae</taxon>
        <taxon>Streptophyta</taxon>
        <taxon>Embryophyta</taxon>
        <taxon>Tracheophyta</taxon>
        <taxon>Spermatophyta</taxon>
        <taxon>Magnoliopsida</taxon>
        <taxon>eudicotyledons</taxon>
        <taxon>Gunneridae</taxon>
        <taxon>Pentapetalae</taxon>
        <taxon>rosids</taxon>
        <taxon>fabids</taxon>
        <taxon>Rosales</taxon>
        <taxon>Rhamnaceae</taxon>
        <taxon>rhamnoid group</taxon>
        <taxon>Rhamneae</taxon>
        <taxon>Rhamnella</taxon>
    </lineage>
</organism>
<sequence length="129" mass="15014">MRLNLLYTIGGRDTPVEELVAVRAVTPMRESSSLGLYIGRRSHRDVVMFLYGEAMMIPIRGGGHYYMPTGRFQQMHTEHFYEMFLWYLDQFNEDPTEQRAIRTHVQARGYRGSPTVAVEPIEEDTKEDP</sequence>
<dbReference type="Proteomes" id="UP000796880">
    <property type="component" value="Unassembled WGS sequence"/>
</dbReference>
<proteinExistence type="predicted"/>
<evidence type="ECO:0000313" key="3">
    <source>
        <dbReference type="Proteomes" id="UP000796880"/>
    </source>
</evidence>
<reference evidence="2" key="1">
    <citation type="submission" date="2020-03" db="EMBL/GenBank/DDBJ databases">
        <title>A high-quality chromosome-level genome assembly of a woody plant with both climbing and erect habits, Rhamnella rubrinervis.</title>
        <authorList>
            <person name="Lu Z."/>
            <person name="Yang Y."/>
            <person name="Zhu X."/>
            <person name="Sun Y."/>
        </authorList>
    </citation>
    <scope>NUCLEOTIDE SEQUENCE</scope>
    <source>
        <strain evidence="2">BYM</strain>
        <tissue evidence="2">Leaf</tissue>
    </source>
</reference>
<keyword evidence="3" id="KW-1185">Reference proteome</keyword>
<dbReference type="EMBL" id="VOIH02000008">
    <property type="protein sequence ID" value="KAF3440799.1"/>
    <property type="molecule type" value="Genomic_DNA"/>
</dbReference>
<evidence type="ECO:0000313" key="2">
    <source>
        <dbReference type="EMBL" id="KAF3440799.1"/>
    </source>
</evidence>
<accession>A0A8K0GW72</accession>
<comment type="caution">
    <text evidence="2">The sequence shown here is derived from an EMBL/GenBank/DDBJ whole genome shotgun (WGS) entry which is preliminary data.</text>
</comment>
<gene>
    <name evidence="2" type="ORF">FNV43_RR19085</name>
</gene>
<dbReference type="AlphaFoldDB" id="A0A8K0GW72"/>
<protein>
    <submittedName>
        <fullName evidence="2">Uncharacterized protein</fullName>
    </submittedName>
</protein>
<feature type="region of interest" description="Disordered" evidence="1">
    <location>
        <begin position="104"/>
        <end position="129"/>
    </location>
</feature>
<evidence type="ECO:0000256" key="1">
    <source>
        <dbReference type="SAM" id="MobiDB-lite"/>
    </source>
</evidence>
<feature type="compositionally biased region" description="Acidic residues" evidence="1">
    <location>
        <begin position="120"/>
        <end position="129"/>
    </location>
</feature>